<accession>C3UMZ7</accession>
<proteinExistence type="predicted"/>
<dbReference type="PANTHER" id="PTHR48081:SF8">
    <property type="entry name" value="ALPHA_BETA HYDROLASE FOLD-3 DOMAIN-CONTAINING PROTEIN-RELATED"/>
    <property type="match status" value="1"/>
</dbReference>
<dbReference type="Gene3D" id="3.40.50.1820">
    <property type="entry name" value="alpha/beta hydrolase"/>
    <property type="match status" value="1"/>
</dbReference>
<sequence>MVAGSIVAYESLIRYYASATGVPFLAVDYRLAPEVSAPTPTTDAWTALRWLHDSASSLQIDAQRIAVMGDSAGGGIAAGVAIIARDEGLPLTKQILIYPMLDDRTVVEDVALAPLATWTYENNRTGWEALLGAPPTTIPVPPIAAPARLNDHATLAPAYIETGELDIFRDEDIDYARALLRAGVSCELHVHPGAPHGFEWLNPYSAVSKRARSRRIELIQSL</sequence>
<organism evidence="3">
    <name type="scientific">Microbacterium sp. MA1</name>
    <dbReference type="NCBI Taxonomy" id="614068"/>
    <lineage>
        <taxon>Bacteria</taxon>
        <taxon>Bacillati</taxon>
        <taxon>Actinomycetota</taxon>
        <taxon>Actinomycetes</taxon>
        <taxon>Micrococcales</taxon>
        <taxon>Microbacteriaceae</taxon>
        <taxon>Microbacterium</taxon>
    </lineage>
</organism>
<keyword evidence="3" id="KW-0614">Plasmid</keyword>
<dbReference type="PANTHER" id="PTHR48081">
    <property type="entry name" value="AB HYDROLASE SUPERFAMILY PROTEIN C4A8.06C"/>
    <property type="match status" value="1"/>
</dbReference>
<evidence type="ECO:0000259" key="2">
    <source>
        <dbReference type="Pfam" id="PF07859"/>
    </source>
</evidence>
<geneLocation type="plasmid" evidence="3">
    <name>pMA1</name>
</geneLocation>
<evidence type="ECO:0000256" key="1">
    <source>
        <dbReference type="ARBA" id="ARBA00022801"/>
    </source>
</evidence>
<dbReference type="InterPro" id="IPR050300">
    <property type="entry name" value="GDXG_lipolytic_enzyme"/>
</dbReference>
<dbReference type="InterPro" id="IPR013094">
    <property type="entry name" value="AB_hydrolase_3"/>
</dbReference>
<name>C3UMZ7_9MICO</name>
<dbReference type="Pfam" id="PF07859">
    <property type="entry name" value="Abhydrolase_3"/>
    <property type="match status" value="1"/>
</dbReference>
<protein>
    <submittedName>
        <fullName evidence="3">Putative alpha/beta hydrolase fold protein</fullName>
    </submittedName>
</protein>
<reference evidence="3" key="2">
    <citation type="journal article" date="2009" name="Appl. Environ. Microbiol.">
        <title>Lateral transfer of genes for hexahydro-1,3,5-trinitro-1,3,5-triazine (RDX) degradation.</title>
        <authorList>
            <person name="Andeer P.F."/>
            <person name="Stahl D.A."/>
            <person name="Bruce N.C."/>
            <person name="Strand S.E."/>
        </authorList>
    </citation>
    <scope>NUCLEOTIDE SEQUENCE</scope>
    <source>
        <strain evidence="3">MA1</strain>
        <plasmid evidence="3">pMA1</plasmid>
    </source>
</reference>
<keyword evidence="1 3" id="KW-0378">Hydrolase</keyword>
<dbReference type="GO" id="GO:0016787">
    <property type="term" value="F:hydrolase activity"/>
    <property type="evidence" value="ECO:0007669"/>
    <property type="project" value="UniProtKB-KW"/>
</dbReference>
<reference evidence="3" key="1">
    <citation type="submission" date="2008-12" db="EMBL/GenBank/DDBJ databases">
        <authorList>
            <person name="Andeer P."/>
            <person name="Stahl D.A."/>
            <person name="Bruce N.C."/>
            <person name="Strand S.E."/>
        </authorList>
    </citation>
    <scope>NUCLEOTIDE SEQUENCE</scope>
    <source>
        <strain evidence="3">MA1</strain>
        <plasmid evidence="3">pMA1</plasmid>
    </source>
</reference>
<dbReference type="EMBL" id="FJ577793">
    <property type="protein sequence ID" value="ACO88888.1"/>
    <property type="molecule type" value="Genomic_DNA"/>
</dbReference>
<dbReference type="AlphaFoldDB" id="C3UMZ7"/>
<dbReference type="SUPFAM" id="SSF53474">
    <property type="entry name" value="alpha/beta-Hydrolases"/>
    <property type="match status" value="1"/>
</dbReference>
<dbReference type="InterPro" id="IPR029058">
    <property type="entry name" value="AB_hydrolase_fold"/>
</dbReference>
<feature type="domain" description="Alpha/beta hydrolase fold-3" evidence="2">
    <location>
        <begin position="2"/>
        <end position="198"/>
    </location>
</feature>
<evidence type="ECO:0000313" key="3">
    <source>
        <dbReference type="EMBL" id="ACO88888.1"/>
    </source>
</evidence>